<dbReference type="InterPro" id="IPR010100">
    <property type="entry name" value="TonB-dep_Cu_rcpt"/>
</dbReference>
<feature type="signal peptide" evidence="10">
    <location>
        <begin position="1"/>
        <end position="23"/>
    </location>
</feature>
<dbReference type="AlphaFoldDB" id="A0A450WSL3"/>
<keyword evidence="5 9" id="KW-0798">TonB box</keyword>
<evidence type="ECO:0000256" key="1">
    <source>
        <dbReference type="ARBA" id="ARBA00004571"/>
    </source>
</evidence>
<protein>
    <submittedName>
        <fullName evidence="15">Iron complex outermembrane recepter protein</fullName>
    </submittedName>
</protein>
<evidence type="ECO:0000256" key="6">
    <source>
        <dbReference type="ARBA" id="ARBA00023136"/>
    </source>
</evidence>
<dbReference type="GO" id="GO:0015344">
    <property type="term" value="F:siderophore uptake transmembrane transporter activity"/>
    <property type="evidence" value="ECO:0007669"/>
    <property type="project" value="TreeGrafter"/>
</dbReference>
<keyword evidence="6 8" id="KW-0472">Membrane</keyword>
<evidence type="ECO:0000256" key="4">
    <source>
        <dbReference type="ARBA" id="ARBA00022692"/>
    </source>
</evidence>
<dbReference type="EMBL" id="CAADFA010000461">
    <property type="protein sequence ID" value="VFJ67651.1"/>
    <property type="molecule type" value="Genomic_DNA"/>
</dbReference>
<sequence>MKRMPILPALFAGLAAWIAPGMADDTVYSTAPILVEDTRIQEPLQVELPMDQRARGPVTDGGDLLKTIPGIAGSRMGGHGMDPVIRGQGHTRLNILLDGAYVHGGCPNRMDPPSAYATSETYDEVQVIKSAQTVRYGGGGSGGTVLFKRNTEPFTEDTWYRGKIGTGYRSNSDVREGFADVSAGGTEGFIRLIGNHSNGENYENGDGDTVRAHYQENTGNVILGWTPSDRTLMEFSYEKVGARDVYYPGAGMDEPYSDHDVGRFKVEHRFQGGILNAIDAQVSYSVVDHLMDNFSLRAAPSPMMHMRAPTSSDTWSARAELELVHGNFLSDVGFNYQHNTRDAERQRQTASGGERWVQSYLWPDVRISTIGVYGESVWEVADDRRFTFGLRYDHVRSAAGKLDATPDDTMGTVLGPADLYETYYGGSPDSQEEDNVGAVARFEQEYWRGAGVFFVSASRSVRTADATERFMASNHNSDADSRWVGNPFLDPEVHHQIDIGTQIDASSWELDLSLYFNRVDDFILRDRDHGDHGAGNATIYRNVDANLFGGELSINRHWNRQWRSGINLAYVRARNTTDGRDIAQIPPKSCNQDEFM</sequence>
<dbReference type="GO" id="GO:0009279">
    <property type="term" value="C:cell outer membrane"/>
    <property type="evidence" value="ECO:0007669"/>
    <property type="project" value="UniProtKB-SubCell"/>
</dbReference>
<dbReference type="Gene3D" id="2.40.170.20">
    <property type="entry name" value="TonB-dependent receptor, beta-barrel domain"/>
    <property type="match status" value="1"/>
</dbReference>
<keyword evidence="2 8" id="KW-0813">Transport</keyword>
<evidence type="ECO:0000256" key="7">
    <source>
        <dbReference type="ARBA" id="ARBA00023237"/>
    </source>
</evidence>
<comment type="subcellular location">
    <subcellularLocation>
        <location evidence="1 8">Cell outer membrane</location>
        <topology evidence="1 8">Multi-pass membrane protein</topology>
    </subcellularLocation>
</comment>
<evidence type="ECO:0000256" key="3">
    <source>
        <dbReference type="ARBA" id="ARBA00022452"/>
    </source>
</evidence>
<name>A0A450WSL3_9GAMM</name>
<evidence type="ECO:0000256" key="2">
    <source>
        <dbReference type="ARBA" id="ARBA00022448"/>
    </source>
</evidence>
<evidence type="ECO:0000259" key="11">
    <source>
        <dbReference type="Pfam" id="PF00593"/>
    </source>
</evidence>
<dbReference type="InterPro" id="IPR000531">
    <property type="entry name" value="Beta-barrel_TonB"/>
</dbReference>
<keyword evidence="10" id="KW-0732">Signal</keyword>
<dbReference type="NCBIfam" id="TIGR01778">
    <property type="entry name" value="TonB-copper"/>
    <property type="match status" value="1"/>
</dbReference>
<dbReference type="PANTHER" id="PTHR30069:SF49">
    <property type="entry name" value="OUTER MEMBRANE PROTEIN C"/>
    <property type="match status" value="1"/>
</dbReference>
<dbReference type="InterPro" id="IPR039426">
    <property type="entry name" value="TonB-dep_rcpt-like"/>
</dbReference>
<dbReference type="Pfam" id="PF00593">
    <property type="entry name" value="TonB_dep_Rec_b-barrel"/>
    <property type="match status" value="1"/>
</dbReference>
<evidence type="ECO:0000256" key="10">
    <source>
        <dbReference type="SAM" id="SignalP"/>
    </source>
</evidence>
<feature type="domain" description="TonB-dependent receptor plug" evidence="12">
    <location>
        <begin position="49"/>
        <end position="144"/>
    </location>
</feature>
<evidence type="ECO:0000259" key="12">
    <source>
        <dbReference type="Pfam" id="PF07715"/>
    </source>
</evidence>
<accession>A0A450WSL3</accession>
<dbReference type="PROSITE" id="PS52016">
    <property type="entry name" value="TONB_DEPENDENT_REC_3"/>
    <property type="match status" value="1"/>
</dbReference>
<evidence type="ECO:0000256" key="8">
    <source>
        <dbReference type="PROSITE-ProRule" id="PRU01360"/>
    </source>
</evidence>
<dbReference type="SUPFAM" id="SSF56935">
    <property type="entry name" value="Porins"/>
    <property type="match status" value="1"/>
</dbReference>
<feature type="chain" id="PRO_5036113482" evidence="10">
    <location>
        <begin position="24"/>
        <end position="596"/>
    </location>
</feature>
<organism evidence="15">
    <name type="scientific">Candidatus Kentrum sp. FM</name>
    <dbReference type="NCBI Taxonomy" id="2126340"/>
    <lineage>
        <taxon>Bacteria</taxon>
        <taxon>Pseudomonadati</taxon>
        <taxon>Pseudomonadota</taxon>
        <taxon>Gammaproteobacteria</taxon>
        <taxon>Candidatus Kentrum</taxon>
    </lineage>
</organism>
<evidence type="ECO:0000256" key="5">
    <source>
        <dbReference type="ARBA" id="ARBA00023077"/>
    </source>
</evidence>
<evidence type="ECO:0000256" key="9">
    <source>
        <dbReference type="RuleBase" id="RU003357"/>
    </source>
</evidence>
<dbReference type="Gene3D" id="2.170.130.10">
    <property type="entry name" value="TonB-dependent receptor, plug domain"/>
    <property type="match status" value="1"/>
</dbReference>
<dbReference type="InterPro" id="IPR036942">
    <property type="entry name" value="Beta-barrel_TonB_sf"/>
</dbReference>
<evidence type="ECO:0000313" key="14">
    <source>
        <dbReference type="EMBL" id="VFJ72026.1"/>
    </source>
</evidence>
<dbReference type="Pfam" id="PF07715">
    <property type="entry name" value="Plug"/>
    <property type="match status" value="1"/>
</dbReference>
<keyword evidence="4 8" id="KW-0812">Transmembrane</keyword>
<gene>
    <name evidence="14" type="ORF">BECKFM1743A_GA0114220_106162</name>
    <name evidence="15" type="ORF">BECKFM1743B_GA0114221_106642</name>
    <name evidence="13" type="ORF">BECKFM1743C_GA0114222_104612</name>
</gene>
<proteinExistence type="inferred from homology"/>
<dbReference type="EMBL" id="CAADEZ010000616">
    <property type="protein sequence ID" value="VFJ72026.1"/>
    <property type="molecule type" value="Genomic_DNA"/>
</dbReference>
<dbReference type="GO" id="GO:0044718">
    <property type="term" value="P:siderophore transmembrane transport"/>
    <property type="evidence" value="ECO:0007669"/>
    <property type="project" value="TreeGrafter"/>
</dbReference>
<dbReference type="EMBL" id="CAADFL010000664">
    <property type="protein sequence ID" value="VFK20035.1"/>
    <property type="molecule type" value="Genomic_DNA"/>
</dbReference>
<evidence type="ECO:0000313" key="15">
    <source>
        <dbReference type="EMBL" id="VFK20035.1"/>
    </source>
</evidence>
<dbReference type="InterPro" id="IPR012910">
    <property type="entry name" value="Plug_dom"/>
</dbReference>
<dbReference type="PANTHER" id="PTHR30069">
    <property type="entry name" value="TONB-DEPENDENT OUTER MEMBRANE RECEPTOR"/>
    <property type="match status" value="1"/>
</dbReference>
<dbReference type="InterPro" id="IPR037066">
    <property type="entry name" value="Plug_dom_sf"/>
</dbReference>
<comment type="similarity">
    <text evidence="8 9">Belongs to the TonB-dependent receptor family.</text>
</comment>
<reference evidence="15" key="1">
    <citation type="submission" date="2019-02" db="EMBL/GenBank/DDBJ databases">
        <authorList>
            <person name="Gruber-Vodicka R. H."/>
            <person name="Seah K. B. B."/>
        </authorList>
    </citation>
    <scope>NUCLEOTIDE SEQUENCE</scope>
    <source>
        <strain evidence="14">BECK_BZ163</strain>
        <strain evidence="15">BECK_BZ164</strain>
        <strain evidence="13">BECK_BZ165</strain>
    </source>
</reference>
<keyword evidence="7 8" id="KW-0998">Cell outer membrane</keyword>
<keyword evidence="3 8" id="KW-1134">Transmembrane beta strand</keyword>
<feature type="domain" description="TonB-dependent receptor-like beta-barrel" evidence="11">
    <location>
        <begin position="200"/>
        <end position="588"/>
    </location>
</feature>
<evidence type="ECO:0000313" key="13">
    <source>
        <dbReference type="EMBL" id="VFJ67651.1"/>
    </source>
</evidence>